<evidence type="ECO:0000313" key="1">
    <source>
        <dbReference type="EMBL" id="KAI3740607.1"/>
    </source>
</evidence>
<evidence type="ECO:0000313" key="2">
    <source>
        <dbReference type="Proteomes" id="UP001055811"/>
    </source>
</evidence>
<sequence length="414" mass="46405">MLPRDTNGQGGVLPRNTNGQGGDGGGWTKVHRRVHRQDKSITSFYVSNIQQNTTVEMLRRAFQSFGKIADIYIPGRKDRSGSYFAFVKYFGIKDAEEMARTLNRVKCGSCITKVNIARYEKNVVNKVAYDRDTSRPQVKSMPTHLWKTKDGRSFAEVVGGNTAGDRHSITLRKVPAMDCDDSSLIGEVLSLQHLKDIPKLLHADGRIPCQLYYAGGLKAVLKFSSPQAADRYLKSEHEWNRWFKWLKLGISDEVKFDRLAWVRLHGLPIHLRSMENIVSIMKSFGEVLEVEGNNWAISDLTTAAARILTSSKLTINEIVSCVYDSQTYKIGVVECAEAWDPISSYYEGSETNSVNGENENMDLNDDDDQDESDGDVNSESWKDDIEEGEFVADSNEIGVPGDVPPMTNLGFLEK</sequence>
<dbReference type="EMBL" id="CM042013">
    <property type="protein sequence ID" value="KAI3740607.1"/>
    <property type="molecule type" value="Genomic_DNA"/>
</dbReference>
<protein>
    <submittedName>
        <fullName evidence="1">Uncharacterized protein</fullName>
    </submittedName>
</protein>
<keyword evidence="2" id="KW-1185">Reference proteome</keyword>
<name>A0ACB9D2T8_CICIN</name>
<organism evidence="1 2">
    <name type="scientific">Cichorium intybus</name>
    <name type="common">Chicory</name>
    <dbReference type="NCBI Taxonomy" id="13427"/>
    <lineage>
        <taxon>Eukaryota</taxon>
        <taxon>Viridiplantae</taxon>
        <taxon>Streptophyta</taxon>
        <taxon>Embryophyta</taxon>
        <taxon>Tracheophyta</taxon>
        <taxon>Spermatophyta</taxon>
        <taxon>Magnoliopsida</taxon>
        <taxon>eudicotyledons</taxon>
        <taxon>Gunneridae</taxon>
        <taxon>Pentapetalae</taxon>
        <taxon>asterids</taxon>
        <taxon>campanulids</taxon>
        <taxon>Asterales</taxon>
        <taxon>Asteraceae</taxon>
        <taxon>Cichorioideae</taxon>
        <taxon>Cichorieae</taxon>
        <taxon>Cichoriinae</taxon>
        <taxon>Cichorium</taxon>
    </lineage>
</organism>
<comment type="caution">
    <text evidence="1">The sequence shown here is derived from an EMBL/GenBank/DDBJ whole genome shotgun (WGS) entry which is preliminary data.</text>
</comment>
<accession>A0ACB9D2T8</accession>
<gene>
    <name evidence="1" type="ORF">L2E82_31075</name>
</gene>
<reference evidence="2" key="1">
    <citation type="journal article" date="2022" name="Mol. Ecol. Resour.">
        <title>The genomes of chicory, endive, great burdock and yacon provide insights into Asteraceae palaeo-polyploidization history and plant inulin production.</title>
        <authorList>
            <person name="Fan W."/>
            <person name="Wang S."/>
            <person name="Wang H."/>
            <person name="Wang A."/>
            <person name="Jiang F."/>
            <person name="Liu H."/>
            <person name="Zhao H."/>
            <person name="Xu D."/>
            <person name="Zhang Y."/>
        </authorList>
    </citation>
    <scope>NUCLEOTIDE SEQUENCE [LARGE SCALE GENOMIC DNA]</scope>
    <source>
        <strain evidence="2">cv. Punajuju</strain>
    </source>
</reference>
<reference evidence="1 2" key="2">
    <citation type="journal article" date="2022" name="Mol. Ecol. Resour.">
        <title>The genomes of chicory, endive, great burdock and yacon provide insights into Asteraceae paleo-polyploidization history and plant inulin production.</title>
        <authorList>
            <person name="Fan W."/>
            <person name="Wang S."/>
            <person name="Wang H."/>
            <person name="Wang A."/>
            <person name="Jiang F."/>
            <person name="Liu H."/>
            <person name="Zhao H."/>
            <person name="Xu D."/>
            <person name="Zhang Y."/>
        </authorList>
    </citation>
    <scope>NUCLEOTIDE SEQUENCE [LARGE SCALE GENOMIC DNA]</scope>
    <source>
        <strain evidence="2">cv. Punajuju</strain>
        <tissue evidence="1">Leaves</tissue>
    </source>
</reference>
<dbReference type="Proteomes" id="UP001055811">
    <property type="component" value="Linkage Group LG05"/>
</dbReference>
<proteinExistence type="predicted"/>